<feature type="binding site" evidence="13">
    <location>
        <position position="7"/>
    </location>
    <ligand>
        <name>Mg(2+)</name>
        <dbReference type="ChEBI" id="CHEBI:18420"/>
        <label>1</label>
    </ligand>
</feature>
<evidence type="ECO:0000256" key="8">
    <source>
        <dbReference type="ARBA" id="ARBA00022842"/>
    </source>
</evidence>
<keyword evidence="2 13" id="KW-0963">Cytoplasm</keyword>
<dbReference type="KEGG" id="pmet:G4Y79_15545"/>
<dbReference type="FunFam" id="3.30.420.10:FF:000002">
    <property type="entry name" value="Crossover junction endodeoxyribonuclease RuvC"/>
    <property type="match status" value="1"/>
</dbReference>
<dbReference type="GO" id="GO:0005737">
    <property type="term" value="C:cytoplasm"/>
    <property type="evidence" value="ECO:0007669"/>
    <property type="project" value="UniProtKB-SubCell"/>
</dbReference>
<sequence length="165" mass="18129">MLSLGIDPGTAIVGYGFVYEHNDGSLEAVHYGVIRTPAKTPMPERLHTIYSELTQLIQQYQPQSAGVEELFFARNVTTAITVAQSRGCILLALQQAGIRIHEYKPNIVKQSISGYGGADKPQMQEMVRVLLNLEKIPRPDDAADALAIAITDIHTSRYNSGYDLA</sequence>
<evidence type="ECO:0000256" key="10">
    <source>
        <dbReference type="ARBA" id="ARBA00023172"/>
    </source>
</evidence>
<dbReference type="PANTHER" id="PTHR30194">
    <property type="entry name" value="CROSSOVER JUNCTION ENDODEOXYRIBONUCLEASE RUVC"/>
    <property type="match status" value="1"/>
</dbReference>
<reference evidence="15 16" key="1">
    <citation type="submission" date="2020-02" db="EMBL/GenBank/DDBJ databases">
        <authorList>
            <person name="Zheng R.K."/>
            <person name="Sun C.M."/>
        </authorList>
    </citation>
    <scope>NUCLEOTIDE SEQUENCE [LARGE SCALE GENOMIC DNA]</scope>
    <source>
        <strain evidence="16">rifampicinis</strain>
    </source>
</reference>
<dbReference type="SUPFAM" id="SSF53098">
    <property type="entry name" value="Ribonuclease H-like"/>
    <property type="match status" value="1"/>
</dbReference>
<comment type="catalytic activity">
    <reaction evidence="12 13">
        <text>Endonucleolytic cleavage at a junction such as a reciprocal single-stranded crossover between two homologous DNA duplexes (Holliday junction).</text>
        <dbReference type="EC" id="3.1.21.10"/>
    </reaction>
</comment>
<proteinExistence type="inferred from homology"/>
<evidence type="ECO:0000256" key="1">
    <source>
        <dbReference type="ARBA" id="ARBA00009518"/>
    </source>
</evidence>
<comment type="subunit">
    <text evidence="13">Homodimer which binds Holliday junction (HJ) DNA. The HJ becomes 2-fold symmetrical on binding to RuvC with unstacked arms; it has a different conformation from HJ DNA in complex with RuvA. In the full resolvosome a probable DNA-RuvA(4)-RuvB(12)-RuvC(2) complex forms which resolves the HJ.</text>
</comment>
<keyword evidence="10 13" id="KW-0233">DNA recombination</keyword>
<dbReference type="PRINTS" id="PR00696">
    <property type="entry name" value="RSOLVASERUVC"/>
</dbReference>
<organism evidence="15 16">
    <name type="scientific">Phototrophicus methaneseepsis</name>
    <dbReference type="NCBI Taxonomy" id="2710758"/>
    <lineage>
        <taxon>Bacteria</taxon>
        <taxon>Bacillati</taxon>
        <taxon>Chloroflexota</taxon>
        <taxon>Candidatus Thermofontia</taxon>
        <taxon>Phototrophicales</taxon>
        <taxon>Phototrophicaceae</taxon>
        <taxon>Phototrophicus</taxon>
    </lineage>
</organism>
<dbReference type="EC" id="3.1.21.10" evidence="13 14"/>
<dbReference type="GO" id="GO:0006281">
    <property type="term" value="P:DNA repair"/>
    <property type="evidence" value="ECO:0007669"/>
    <property type="project" value="UniProtKB-UniRule"/>
</dbReference>
<dbReference type="EMBL" id="CP062983">
    <property type="protein sequence ID" value="QPC81116.1"/>
    <property type="molecule type" value="Genomic_DNA"/>
</dbReference>
<comment type="subcellular location">
    <subcellularLocation>
        <location evidence="13">Cytoplasm</location>
    </subcellularLocation>
</comment>
<gene>
    <name evidence="13 15" type="primary">ruvC</name>
    <name evidence="15" type="ORF">G4Y79_15545</name>
</gene>
<keyword evidence="3 13" id="KW-0540">Nuclease</keyword>
<dbReference type="GO" id="GO:0048476">
    <property type="term" value="C:Holliday junction resolvase complex"/>
    <property type="evidence" value="ECO:0007669"/>
    <property type="project" value="UniProtKB-UniRule"/>
</dbReference>
<dbReference type="AlphaFoldDB" id="A0A7S8E665"/>
<dbReference type="GO" id="GO:0008821">
    <property type="term" value="F:crossover junction DNA endonuclease activity"/>
    <property type="evidence" value="ECO:0007669"/>
    <property type="project" value="UniProtKB-UniRule"/>
</dbReference>
<keyword evidence="4 13" id="KW-0479">Metal-binding</keyword>
<feature type="binding site" evidence="13">
    <location>
        <position position="68"/>
    </location>
    <ligand>
        <name>Mg(2+)</name>
        <dbReference type="ChEBI" id="CHEBI:18420"/>
        <label>2</label>
    </ligand>
</feature>
<dbReference type="Gene3D" id="3.30.420.10">
    <property type="entry name" value="Ribonuclease H-like superfamily/Ribonuclease H"/>
    <property type="match status" value="1"/>
</dbReference>
<comment type="function">
    <text evidence="13">The RuvA-RuvB-RuvC complex processes Holliday junction (HJ) DNA during genetic recombination and DNA repair. Endonuclease that resolves HJ intermediates. Cleaves cruciform DNA by making single-stranded nicks across the HJ at symmetrical positions within the homologous arms, yielding a 5'-phosphate and a 3'-hydroxyl group; requires a central core of homology in the junction. The consensus cleavage sequence is 5'-(A/T)TT(C/G)-3'. Cleavage occurs on the 3'-side of the TT dinucleotide at the point of strand exchange. HJ branch migration catalyzed by RuvA-RuvB allows RuvC to scan DNA until it finds its consensus sequence, where it cleaves and resolves the cruciform DNA.</text>
</comment>
<dbReference type="InterPro" id="IPR012337">
    <property type="entry name" value="RNaseH-like_sf"/>
</dbReference>
<evidence type="ECO:0000256" key="12">
    <source>
        <dbReference type="ARBA" id="ARBA00029354"/>
    </source>
</evidence>
<keyword evidence="8 13" id="KW-0460">Magnesium</keyword>
<dbReference type="Proteomes" id="UP000594468">
    <property type="component" value="Chromosome"/>
</dbReference>
<keyword evidence="7 13" id="KW-0378">Hydrolase</keyword>
<evidence type="ECO:0000256" key="13">
    <source>
        <dbReference type="HAMAP-Rule" id="MF_00034"/>
    </source>
</evidence>
<comment type="cofactor">
    <cofactor evidence="13">
        <name>Mg(2+)</name>
        <dbReference type="ChEBI" id="CHEBI:18420"/>
    </cofactor>
    <text evidence="13">Binds 2 Mg(2+) ion per subunit.</text>
</comment>
<dbReference type="NCBIfam" id="TIGR00228">
    <property type="entry name" value="ruvC"/>
    <property type="match status" value="1"/>
</dbReference>
<dbReference type="CDD" id="cd16962">
    <property type="entry name" value="RuvC"/>
    <property type="match status" value="1"/>
</dbReference>
<keyword evidence="16" id="KW-1185">Reference proteome</keyword>
<evidence type="ECO:0000256" key="14">
    <source>
        <dbReference type="NCBIfam" id="TIGR00228"/>
    </source>
</evidence>
<feature type="active site" evidence="13">
    <location>
        <position position="7"/>
    </location>
</feature>
<keyword evidence="11 13" id="KW-0234">DNA repair</keyword>
<dbReference type="PROSITE" id="PS01321">
    <property type="entry name" value="RUVC"/>
    <property type="match status" value="1"/>
</dbReference>
<evidence type="ECO:0000256" key="3">
    <source>
        <dbReference type="ARBA" id="ARBA00022722"/>
    </source>
</evidence>
<dbReference type="InterPro" id="IPR036397">
    <property type="entry name" value="RNaseH_sf"/>
</dbReference>
<dbReference type="PANTHER" id="PTHR30194:SF3">
    <property type="entry name" value="CROSSOVER JUNCTION ENDODEOXYRIBONUCLEASE RUVC"/>
    <property type="match status" value="1"/>
</dbReference>
<feature type="active site" evidence="13">
    <location>
        <position position="141"/>
    </location>
</feature>
<accession>A0A7S8E665</accession>
<evidence type="ECO:0000256" key="5">
    <source>
        <dbReference type="ARBA" id="ARBA00022759"/>
    </source>
</evidence>
<evidence type="ECO:0000256" key="9">
    <source>
        <dbReference type="ARBA" id="ARBA00023125"/>
    </source>
</evidence>
<evidence type="ECO:0000256" key="11">
    <source>
        <dbReference type="ARBA" id="ARBA00023204"/>
    </source>
</evidence>
<dbReference type="GO" id="GO:0003677">
    <property type="term" value="F:DNA binding"/>
    <property type="evidence" value="ECO:0007669"/>
    <property type="project" value="UniProtKB-KW"/>
</dbReference>
<name>A0A7S8E665_9CHLR</name>
<evidence type="ECO:0000256" key="4">
    <source>
        <dbReference type="ARBA" id="ARBA00022723"/>
    </source>
</evidence>
<dbReference type="InterPro" id="IPR020563">
    <property type="entry name" value="X-over_junc_endoDNase_Mg_BS"/>
</dbReference>
<dbReference type="NCBIfam" id="NF000711">
    <property type="entry name" value="PRK00039.2-1"/>
    <property type="match status" value="1"/>
</dbReference>
<feature type="binding site" evidence="13">
    <location>
        <position position="141"/>
    </location>
    <ligand>
        <name>Mg(2+)</name>
        <dbReference type="ChEBI" id="CHEBI:18420"/>
        <label>1</label>
    </ligand>
</feature>
<evidence type="ECO:0000313" key="16">
    <source>
        <dbReference type="Proteomes" id="UP000594468"/>
    </source>
</evidence>
<feature type="active site" evidence="13">
    <location>
        <position position="68"/>
    </location>
</feature>
<dbReference type="GO" id="GO:0000287">
    <property type="term" value="F:magnesium ion binding"/>
    <property type="evidence" value="ECO:0007669"/>
    <property type="project" value="UniProtKB-UniRule"/>
</dbReference>
<protein>
    <recommendedName>
        <fullName evidence="13 14">Crossover junction endodeoxyribonuclease RuvC</fullName>
        <ecNumber evidence="13 14">3.1.21.10</ecNumber>
    </recommendedName>
    <alternativeName>
        <fullName evidence="13">Holliday junction nuclease RuvC</fullName>
    </alternativeName>
    <alternativeName>
        <fullName evidence="13">Holliday junction resolvase RuvC</fullName>
    </alternativeName>
</protein>
<dbReference type="InterPro" id="IPR002176">
    <property type="entry name" value="X-over_junc_endoDNase_RuvC"/>
</dbReference>
<dbReference type="GO" id="GO:0006310">
    <property type="term" value="P:DNA recombination"/>
    <property type="evidence" value="ECO:0007669"/>
    <property type="project" value="UniProtKB-UniRule"/>
</dbReference>
<dbReference type="Pfam" id="PF02075">
    <property type="entry name" value="RuvC"/>
    <property type="match status" value="1"/>
</dbReference>
<evidence type="ECO:0000256" key="7">
    <source>
        <dbReference type="ARBA" id="ARBA00022801"/>
    </source>
</evidence>
<dbReference type="HAMAP" id="MF_00034">
    <property type="entry name" value="RuvC"/>
    <property type="match status" value="1"/>
</dbReference>
<evidence type="ECO:0000313" key="15">
    <source>
        <dbReference type="EMBL" id="QPC81116.1"/>
    </source>
</evidence>
<keyword evidence="5 13" id="KW-0255">Endonuclease</keyword>
<comment type="similarity">
    <text evidence="1 13">Belongs to the RuvC family.</text>
</comment>
<dbReference type="RefSeq" id="WP_195169189.1">
    <property type="nucleotide sequence ID" value="NZ_CP062983.1"/>
</dbReference>
<keyword evidence="9 13" id="KW-0238">DNA-binding</keyword>
<evidence type="ECO:0000256" key="2">
    <source>
        <dbReference type="ARBA" id="ARBA00022490"/>
    </source>
</evidence>
<evidence type="ECO:0000256" key="6">
    <source>
        <dbReference type="ARBA" id="ARBA00022763"/>
    </source>
</evidence>
<keyword evidence="6 13" id="KW-0227">DNA damage</keyword>